<feature type="binding site" evidence="1">
    <location>
        <position position="172"/>
    </location>
    <ligand>
        <name>a divalent metal cation</name>
        <dbReference type="ChEBI" id="CHEBI:60240"/>
        <label>2</label>
    </ligand>
</feature>
<dbReference type="GO" id="GO:0005829">
    <property type="term" value="C:cytosol"/>
    <property type="evidence" value="ECO:0007669"/>
    <property type="project" value="TreeGrafter"/>
</dbReference>
<feature type="binding site" evidence="1">
    <location>
        <position position="200"/>
    </location>
    <ligand>
        <name>a divalent metal cation</name>
        <dbReference type="ChEBI" id="CHEBI:60240"/>
        <label>2</label>
    </ligand>
</feature>
<dbReference type="Gene3D" id="3.20.20.140">
    <property type="entry name" value="Metal-dependent hydrolases"/>
    <property type="match status" value="1"/>
</dbReference>
<keyword evidence="1" id="KW-0479">Metal-binding</keyword>
<accession>A0A0G1XHS7</accession>
<dbReference type="Pfam" id="PF01026">
    <property type="entry name" value="TatD_DNase"/>
    <property type="match status" value="1"/>
</dbReference>
<evidence type="ECO:0000256" key="1">
    <source>
        <dbReference type="PIRSR" id="PIRSR005902-1"/>
    </source>
</evidence>
<dbReference type="SUPFAM" id="SSF51556">
    <property type="entry name" value="Metallo-dependent hydrolases"/>
    <property type="match status" value="1"/>
</dbReference>
<dbReference type="GO" id="GO:0016788">
    <property type="term" value="F:hydrolase activity, acting on ester bonds"/>
    <property type="evidence" value="ECO:0007669"/>
    <property type="project" value="InterPro"/>
</dbReference>
<name>A0A0G1XHS7_9BACT</name>
<dbReference type="AlphaFoldDB" id="A0A0G1XHS7"/>
<dbReference type="PANTHER" id="PTHR46124:SF2">
    <property type="entry name" value="D-AMINOACYL-TRNA DEACYLASE"/>
    <property type="match status" value="1"/>
</dbReference>
<reference evidence="2 3" key="1">
    <citation type="journal article" date="2015" name="Nature">
        <title>rRNA introns, odd ribosomes, and small enigmatic genomes across a large radiation of phyla.</title>
        <authorList>
            <person name="Brown C.T."/>
            <person name="Hug L.A."/>
            <person name="Thomas B.C."/>
            <person name="Sharon I."/>
            <person name="Castelle C.J."/>
            <person name="Singh A."/>
            <person name="Wilkins M.J."/>
            <person name="Williams K.H."/>
            <person name="Banfield J.F."/>
        </authorList>
    </citation>
    <scope>NUCLEOTIDE SEQUENCE [LARGE SCALE GENOMIC DNA]</scope>
</reference>
<feature type="binding site" evidence="1">
    <location>
        <position position="11"/>
    </location>
    <ligand>
        <name>a divalent metal cation</name>
        <dbReference type="ChEBI" id="CHEBI:60240"/>
        <label>1</label>
    </ligand>
</feature>
<feature type="non-terminal residue" evidence="2">
    <location>
        <position position="211"/>
    </location>
</feature>
<dbReference type="Proteomes" id="UP000034846">
    <property type="component" value="Unassembled WGS sequence"/>
</dbReference>
<dbReference type="CDD" id="cd01310">
    <property type="entry name" value="TatD_DNAse"/>
    <property type="match status" value="1"/>
</dbReference>
<organism evidence="2 3">
    <name type="scientific">Candidatus Uhrbacteria bacterium GW2011_GWD2_52_7</name>
    <dbReference type="NCBI Taxonomy" id="1618989"/>
    <lineage>
        <taxon>Bacteria</taxon>
        <taxon>Candidatus Uhriibacteriota</taxon>
    </lineage>
</organism>
<feature type="binding site" evidence="1">
    <location>
        <position position="9"/>
    </location>
    <ligand>
        <name>a divalent metal cation</name>
        <dbReference type="ChEBI" id="CHEBI:60240"/>
        <label>1</label>
    </ligand>
</feature>
<proteinExistence type="predicted"/>
<evidence type="ECO:0000313" key="3">
    <source>
        <dbReference type="Proteomes" id="UP000034846"/>
    </source>
</evidence>
<dbReference type="EMBL" id="LCRD01000012">
    <property type="protein sequence ID" value="KKW30465.1"/>
    <property type="molecule type" value="Genomic_DNA"/>
</dbReference>
<protein>
    <submittedName>
        <fullName evidence="2">TatD-related deoxyribonuclease</fullName>
    </submittedName>
</protein>
<dbReference type="PIRSF" id="PIRSF005902">
    <property type="entry name" value="DNase_TatD"/>
    <property type="match status" value="1"/>
</dbReference>
<dbReference type="InterPro" id="IPR032466">
    <property type="entry name" value="Metal_Hydrolase"/>
</dbReference>
<feature type="binding site" evidence="1">
    <location>
        <position position="130"/>
    </location>
    <ligand>
        <name>a divalent metal cation</name>
        <dbReference type="ChEBI" id="CHEBI:60240"/>
        <label>1</label>
    </ligand>
</feature>
<sequence>MPYKFIDTHCHVHFRAYSEDMDDVVQRSLAAGVGMITVGTQSSTSKSGIELAQKYEGVWTTIGLHPNHLHAQEFVDENELDPNQSVIPTEADGSNGRVEKSLKIKTRAEHFDPEYYRELAKHPKVVAVGEFGLDYYRVPPGVDIEAMKRDQADAVRAQLQFASEIGKPVVIHCRDAHADQAQMIREEIARGGLARRGVIHCFTGTAQEAAV</sequence>
<gene>
    <name evidence="2" type="ORF">UY72_C0012G0010</name>
</gene>
<dbReference type="GO" id="GO:0046872">
    <property type="term" value="F:metal ion binding"/>
    <property type="evidence" value="ECO:0007669"/>
    <property type="project" value="UniProtKB-KW"/>
</dbReference>
<evidence type="ECO:0000313" key="2">
    <source>
        <dbReference type="EMBL" id="KKW30465.1"/>
    </source>
</evidence>
<dbReference type="PANTHER" id="PTHR46124">
    <property type="entry name" value="D-AMINOACYL-TRNA DEACYLASE"/>
    <property type="match status" value="1"/>
</dbReference>
<dbReference type="InterPro" id="IPR001130">
    <property type="entry name" value="TatD-like"/>
</dbReference>
<comment type="caution">
    <text evidence="2">The sequence shown here is derived from an EMBL/GenBank/DDBJ whole genome shotgun (WGS) entry which is preliminary data.</text>
</comment>